<gene>
    <name evidence="2" type="ORF">KME15_10935</name>
</gene>
<name>A0A951UM89_9CYAN</name>
<reference evidence="2" key="2">
    <citation type="journal article" date="2022" name="Microbiol. Resour. Announc.">
        <title>Metagenome Sequencing to Explore Phylogenomics of Terrestrial Cyanobacteria.</title>
        <authorList>
            <person name="Ward R.D."/>
            <person name="Stajich J.E."/>
            <person name="Johansen J.R."/>
            <person name="Huntemann M."/>
            <person name="Clum A."/>
            <person name="Foster B."/>
            <person name="Foster B."/>
            <person name="Roux S."/>
            <person name="Palaniappan K."/>
            <person name="Varghese N."/>
            <person name="Mukherjee S."/>
            <person name="Reddy T.B.K."/>
            <person name="Daum C."/>
            <person name="Copeland A."/>
            <person name="Chen I.A."/>
            <person name="Ivanova N.N."/>
            <person name="Kyrpides N.C."/>
            <person name="Shapiro N."/>
            <person name="Eloe-Fadrosh E.A."/>
            <person name="Pietrasiak N."/>
        </authorList>
    </citation>
    <scope>NUCLEOTIDE SEQUENCE</scope>
    <source>
        <strain evidence="2">UHER 2000/2452</strain>
    </source>
</reference>
<dbReference type="InterPro" id="IPR050570">
    <property type="entry name" value="Cell_wall_metabolism_enzyme"/>
</dbReference>
<evidence type="ECO:0000313" key="2">
    <source>
        <dbReference type="EMBL" id="MBW4659180.1"/>
    </source>
</evidence>
<reference evidence="2" key="1">
    <citation type="submission" date="2021-05" db="EMBL/GenBank/DDBJ databases">
        <authorList>
            <person name="Pietrasiak N."/>
            <person name="Ward R."/>
            <person name="Stajich J.E."/>
            <person name="Kurbessoian T."/>
        </authorList>
    </citation>
    <scope>NUCLEOTIDE SEQUENCE</scope>
    <source>
        <strain evidence="2">UHER 2000/2452</strain>
    </source>
</reference>
<evidence type="ECO:0000313" key="3">
    <source>
        <dbReference type="Proteomes" id="UP000757435"/>
    </source>
</evidence>
<comment type="caution">
    <text evidence="2">The sequence shown here is derived from an EMBL/GenBank/DDBJ whole genome shotgun (WGS) entry which is preliminary data.</text>
</comment>
<dbReference type="EMBL" id="JAHHHD010000010">
    <property type="protein sequence ID" value="MBW4659180.1"/>
    <property type="molecule type" value="Genomic_DNA"/>
</dbReference>
<dbReference type="PANTHER" id="PTHR21666:SF290">
    <property type="entry name" value="PEPTIDASE M23 DOMAIN PROTEIN"/>
    <property type="match status" value="1"/>
</dbReference>
<sequence>MENYLTKLWLSLRHQFWTKRLWVSGFLALVALLSVLNSAAISGTISVQASPTNPQLGDTVTVLIQAETGASPTVVMNQKTYPAFAIAPNRFRALLPTTPLDRPGQLNIQVNGVGDPQTLALQLRDRDFPTQSIWLSGGGSDGTDHEFNKVDAFKALVTPNKLWNGKFQRPTEGEITTIYGVRRYYNGEFAQDYYHRGVDYGADTGAPIVAPAAGKVALVGREADGFELHGNTIGVDHGQGVVSIFLHLSRIDVKEGDVVQAGQRLGAVGATGGVTGPHLHWGLYVNGKSIDPVPWRYGSFE</sequence>
<dbReference type="AlphaFoldDB" id="A0A951UM89"/>
<dbReference type="CDD" id="cd12797">
    <property type="entry name" value="M23_peptidase"/>
    <property type="match status" value="1"/>
</dbReference>
<organism evidence="2 3">
    <name type="scientific">Drouetiella hepatica Uher 2000/2452</name>
    <dbReference type="NCBI Taxonomy" id="904376"/>
    <lineage>
        <taxon>Bacteria</taxon>
        <taxon>Bacillati</taxon>
        <taxon>Cyanobacteriota</taxon>
        <taxon>Cyanophyceae</taxon>
        <taxon>Oculatellales</taxon>
        <taxon>Oculatellaceae</taxon>
        <taxon>Drouetiella</taxon>
    </lineage>
</organism>
<dbReference type="SUPFAM" id="SSF51261">
    <property type="entry name" value="Duplicated hybrid motif"/>
    <property type="match status" value="1"/>
</dbReference>
<accession>A0A951UM89</accession>
<protein>
    <submittedName>
        <fullName evidence="2">M23 family metallopeptidase</fullName>
    </submittedName>
</protein>
<feature type="domain" description="M23ase beta-sheet core" evidence="1">
    <location>
        <begin position="194"/>
        <end position="292"/>
    </location>
</feature>
<proteinExistence type="predicted"/>
<dbReference type="Gene3D" id="2.70.70.10">
    <property type="entry name" value="Glucose Permease (Domain IIA)"/>
    <property type="match status" value="1"/>
</dbReference>
<dbReference type="Pfam" id="PF01551">
    <property type="entry name" value="Peptidase_M23"/>
    <property type="match status" value="1"/>
</dbReference>
<dbReference type="InterPro" id="IPR016047">
    <property type="entry name" value="M23ase_b-sheet_dom"/>
</dbReference>
<dbReference type="PANTHER" id="PTHR21666">
    <property type="entry name" value="PEPTIDASE-RELATED"/>
    <property type="match status" value="1"/>
</dbReference>
<dbReference type="Proteomes" id="UP000757435">
    <property type="component" value="Unassembled WGS sequence"/>
</dbReference>
<dbReference type="InterPro" id="IPR011055">
    <property type="entry name" value="Dup_hybrid_motif"/>
</dbReference>
<dbReference type="GO" id="GO:0004222">
    <property type="term" value="F:metalloendopeptidase activity"/>
    <property type="evidence" value="ECO:0007669"/>
    <property type="project" value="TreeGrafter"/>
</dbReference>
<dbReference type="FunFam" id="2.70.70.10:FF:000019">
    <property type="entry name" value="M23 family peptidase"/>
    <property type="match status" value="1"/>
</dbReference>
<evidence type="ECO:0000259" key="1">
    <source>
        <dbReference type="Pfam" id="PF01551"/>
    </source>
</evidence>